<protein>
    <submittedName>
        <fullName evidence="1">Uncharacterized protein</fullName>
    </submittedName>
</protein>
<dbReference type="Proteomes" id="UP000664915">
    <property type="component" value="Segment"/>
</dbReference>
<dbReference type="KEGG" id="vg:77946281"/>
<evidence type="ECO:0000313" key="1">
    <source>
        <dbReference type="EMBL" id="QPX48076.1"/>
    </source>
</evidence>
<accession>A0A879R342</accession>
<organism evidence="1 2">
    <name type="scientific">Synechococcus phage S-SRM01</name>
    <dbReference type="NCBI Taxonomy" id="2781608"/>
    <lineage>
        <taxon>Viruses</taxon>
        <taxon>Duplodnaviria</taxon>
        <taxon>Heunggongvirae</taxon>
        <taxon>Uroviricota</taxon>
        <taxon>Caudoviricetes</taxon>
        <taxon>Pantevenvirales</taxon>
        <taxon>Kyanoviridae</taxon>
        <taxon>Serangoonvirus</taxon>
        <taxon>Serangoonvirus essarone</taxon>
    </lineage>
</organism>
<keyword evidence="2" id="KW-1185">Reference proteome</keyword>
<evidence type="ECO:0000313" key="2">
    <source>
        <dbReference type="Proteomes" id="UP000664915"/>
    </source>
</evidence>
<sequence>MKDLELGQMLFGNPAEEYPVPREKWMKGPFEILMDAITEKTGDKNFIYSPDFSNDFFTIRSYYWGDDEDEMEKPNFEIPSENFSLTWYKYPFRGSYSSEKLTPKRWNDLIQKCIKSLE</sequence>
<name>A0A879R342_9CAUD</name>
<reference evidence="1" key="1">
    <citation type="submission" date="2020-09" db="EMBL/GenBank/DDBJ databases">
        <authorList>
            <person name="Zhang D."/>
            <person name="Hatherill J.R."/>
            <person name="Ramirez J.F."/>
            <person name="Edinger B."/>
            <person name="Balarin R."/>
            <person name="Sullivan A."/>
            <person name="Humpal K.M."/>
            <person name="Guseva A."/>
            <person name="Butela K.A."/>
            <person name="Garlena R.A."/>
            <person name="Russell D.A."/>
            <person name="Pope W.H."/>
            <person name="Jacobs-Sera D."/>
            <person name="Hatfull G.F."/>
        </authorList>
    </citation>
    <scope>NUCLEOTIDE SEQUENCE</scope>
</reference>
<dbReference type="EMBL" id="MW015081">
    <property type="protein sequence ID" value="QPX48076.1"/>
    <property type="molecule type" value="Genomic_DNA"/>
</dbReference>
<dbReference type="RefSeq" id="YP_010670086.1">
    <property type="nucleotide sequence ID" value="NC_070963.1"/>
</dbReference>
<dbReference type="GeneID" id="77946281"/>
<proteinExistence type="predicted"/>